<evidence type="ECO:0000313" key="2">
    <source>
        <dbReference type="Proteomes" id="UP001163321"/>
    </source>
</evidence>
<organism evidence="1 2">
    <name type="scientific">Peronosclerospora sorghi</name>
    <dbReference type="NCBI Taxonomy" id="230839"/>
    <lineage>
        <taxon>Eukaryota</taxon>
        <taxon>Sar</taxon>
        <taxon>Stramenopiles</taxon>
        <taxon>Oomycota</taxon>
        <taxon>Peronosporomycetes</taxon>
        <taxon>Peronosporales</taxon>
        <taxon>Peronosporaceae</taxon>
        <taxon>Peronosclerospora</taxon>
    </lineage>
</organism>
<evidence type="ECO:0000313" key="1">
    <source>
        <dbReference type="EMBL" id="KAI9911091.1"/>
    </source>
</evidence>
<reference evidence="1 2" key="1">
    <citation type="journal article" date="2022" name="bioRxiv">
        <title>The genome of the oomycete Peronosclerospora sorghi, a cosmopolitan pathogen of maize and sorghum, is inflated with dispersed pseudogenes.</title>
        <authorList>
            <person name="Fletcher K."/>
            <person name="Martin F."/>
            <person name="Isakeit T."/>
            <person name="Cavanaugh K."/>
            <person name="Magill C."/>
            <person name="Michelmore R."/>
        </authorList>
    </citation>
    <scope>NUCLEOTIDE SEQUENCE [LARGE SCALE GENOMIC DNA]</scope>
    <source>
        <strain evidence="1">P6</strain>
    </source>
</reference>
<dbReference type="Proteomes" id="UP001163321">
    <property type="component" value="Chromosome 5"/>
</dbReference>
<keyword evidence="2" id="KW-1185">Reference proteome</keyword>
<name>A0ACC0W050_9STRA</name>
<comment type="caution">
    <text evidence="1">The sequence shown here is derived from an EMBL/GenBank/DDBJ whole genome shotgun (WGS) entry which is preliminary data.</text>
</comment>
<dbReference type="EMBL" id="CM047584">
    <property type="protein sequence ID" value="KAI9911091.1"/>
    <property type="molecule type" value="Genomic_DNA"/>
</dbReference>
<accession>A0ACC0W050</accession>
<sequence length="622" mass="71243">MLFMATEDHTNGWLLGRGASSHMTPFRADYISYRNISNPIAVKIADGACLNAVGVGDVKMVTIDGRDIPVTELLFIPNLDRRLISIPKLTSRMLDVMFGHRSFDIMKNGNLWVRVPRHASGLASNSRKLLRVDASKNATDAVNVLLNATAKVDRKEPEKRAPIRFKWLDSLPTYARSDSMASSDSVESYPWSTSTHSDTTFSRSASTLSSGMFSRSASTLSSGTFSRSASTVSTEDEMLRWVDECVREEKPVYYVLEQLEMDQLVGDAFTSAPNFKYYDKYVSDLVLHWVQKDWTLDQVMQFLGVQYLRLDALMEDPNFKYVDEFLKYKVGLRKWFKDGAHVDDVLERLGLDTLDGDELVRHPNYKFYKAFVGKKLKQWASSENDYDLDAVRDNLGLTDLEGYDLETHRNFRFLEKYVKSRRRYLIEHWMKEEVPTVTVWNQLGAKSVPLIHQSTSSSYRLYTEYVMALDRYILDRKNSIVPPELQVQPDFDRGELAAKTKIWSMTRAPQDYVESALGLQDLTWEETQAATTFEYYVKNITNQAGKCGIKSSDKEDRKKTLQHFEDTDGLFHTVFCRVCMRTKRCTRVGFQSVHDKQLLPVVLGKTGQCTYGDARATKKNIL</sequence>
<protein>
    <submittedName>
        <fullName evidence="1">Uncharacterized protein</fullName>
    </submittedName>
</protein>
<proteinExistence type="predicted"/>
<gene>
    <name evidence="1" type="ORF">PsorP6_009809</name>
</gene>